<name>A0A9E7L111_9LILI</name>
<dbReference type="InterPro" id="IPR016025">
    <property type="entry name" value="Clathrin_H-chain_N"/>
</dbReference>
<dbReference type="GO" id="GO:0009506">
    <property type="term" value="C:plasmodesma"/>
    <property type="evidence" value="ECO:0007669"/>
    <property type="project" value="TreeGrafter"/>
</dbReference>
<dbReference type="GO" id="GO:0006898">
    <property type="term" value="P:receptor-mediated endocytosis"/>
    <property type="evidence" value="ECO:0007669"/>
    <property type="project" value="TreeGrafter"/>
</dbReference>
<dbReference type="GO" id="GO:0030132">
    <property type="term" value="C:clathrin coat of coated pit"/>
    <property type="evidence" value="ECO:0007669"/>
    <property type="project" value="InterPro"/>
</dbReference>
<dbReference type="GO" id="GO:0009507">
    <property type="term" value="C:chloroplast"/>
    <property type="evidence" value="ECO:0007669"/>
    <property type="project" value="TreeGrafter"/>
</dbReference>
<dbReference type="OrthoDB" id="1579135at2759"/>
<organism evidence="1 2">
    <name type="scientific">Musa troglodytarum</name>
    <name type="common">fe'i banana</name>
    <dbReference type="NCBI Taxonomy" id="320322"/>
    <lineage>
        <taxon>Eukaryota</taxon>
        <taxon>Viridiplantae</taxon>
        <taxon>Streptophyta</taxon>
        <taxon>Embryophyta</taxon>
        <taxon>Tracheophyta</taxon>
        <taxon>Spermatophyta</taxon>
        <taxon>Magnoliopsida</taxon>
        <taxon>Liliopsida</taxon>
        <taxon>Zingiberales</taxon>
        <taxon>Musaceae</taxon>
        <taxon>Musa</taxon>
    </lineage>
</organism>
<dbReference type="PANTHER" id="PTHR10292:SF1">
    <property type="entry name" value="CLATHRIN HEAVY CHAIN"/>
    <property type="match status" value="1"/>
</dbReference>
<dbReference type="Pfam" id="PF01394">
    <property type="entry name" value="Clathrin_propel"/>
    <property type="match status" value="1"/>
</dbReference>
<evidence type="ECO:0000313" key="2">
    <source>
        <dbReference type="Proteomes" id="UP001055439"/>
    </source>
</evidence>
<gene>
    <name evidence="1" type="ORF">MUK42_15122</name>
</gene>
<dbReference type="AlphaFoldDB" id="A0A9E7L111"/>
<dbReference type="EMBL" id="CP097510">
    <property type="protein sequence ID" value="URE39922.1"/>
    <property type="molecule type" value="Genomic_DNA"/>
</dbReference>
<dbReference type="GO" id="GO:0032051">
    <property type="term" value="F:clathrin light chain binding"/>
    <property type="evidence" value="ECO:0007669"/>
    <property type="project" value="TreeGrafter"/>
</dbReference>
<reference evidence="1" key="1">
    <citation type="submission" date="2022-05" db="EMBL/GenBank/DDBJ databases">
        <title>The Musa troglodytarum L. genome provides insights into the mechanism of non-climacteric behaviour and enrichment of carotenoids.</title>
        <authorList>
            <person name="Wang J."/>
        </authorList>
    </citation>
    <scope>NUCLEOTIDE SEQUENCE</scope>
    <source>
        <tissue evidence="1">Leaf</tissue>
    </source>
</reference>
<accession>A0A9E7L111</accession>
<dbReference type="GO" id="GO:0030130">
    <property type="term" value="C:clathrin coat of trans-Golgi network vesicle"/>
    <property type="evidence" value="ECO:0007669"/>
    <property type="project" value="InterPro"/>
</dbReference>
<dbReference type="Gene3D" id="2.130.10.110">
    <property type="entry name" value="Clathrin heavy-chain terminal domain"/>
    <property type="match status" value="1"/>
</dbReference>
<sequence>MAAASAPIVMREVLTLPSIGINPQFITFTHVTMESDKYVCVRETSPQNSVVIVDMNMPMQPLRRPITADSALMNPNSRILALKAQIPGTTQDHLQVFNIEAKTKIKSHQMPEQVKQNLLRCLIGLLI</sequence>
<protein>
    <submittedName>
        <fullName evidence="1">Clathrin propeller repeat</fullName>
    </submittedName>
</protein>
<keyword evidence="2" id="KW-1185">Reference proteome</keyword>
<dbReference type="PANTHER" id="PTHR10292">
    <property type="entry name" value="CLATHRIN HEAVY CHAIN RELATED"/>
    <property type="match status" value="1"/>
</dbReference>
<dbReference type="SUPFAM" id="SSF50989">
    <property type="entry name" value="Clathrin heavy-chain terminal domain"/>
    <property type="match status" value="1"/>
</dbReference>
<dbReference type="GO" id="GO:0006886">
    <property type="term" value="P:intracellular protein transport"/>
    <property type="evidence" value="ECO:0007669"/>
    <property type="project" value="InterPro"/>
</dbReference>
<dbReference type="InterPro" id="IPR022365">
    <property type="entry name" value="Clathrin_H-chain_propeller_rpt"/>
</dbReference>
<proteinExistence type="predicted"/>
<evidence type="ECO:0000313" key="1">
    <source>
        <dbReference type="EMBL" id="URE39922.1"/>
    </source>
</evidence>
<dbReference type="Proteomes" id="UP001055439">
    <property type="component" value="Chromosome 8"/>
</dbReference>
<dbReference type="GO" id="GO:0005198">
    <property type="term" value="F:structural molecule activity"/>
    <property type="evidence" value="ECO:0007669"/>
    <property type="project" value="InterPro"/>
</dbReference>
<dbReference type="GO" id="GO:0071439">
    <property type="term" value="C:clathrin complex"/>
    <property type="evidence" value="ECO:0007669"/>
    <property type="project" value="TreeGrafter"/>
</dbReference>